<comment type="function">
    <text evidence="7">May be involved in the degradation of misfolded endoplasmic reticulum (ER) luminal proteins.</text>
</comment>
<gene>
    <name evidence="8" type="ORF">EW145_g1211</name>
</gene>
<keyword evidence="3" id="KW-0812">Transmembrane</keyword>
<dbReference type="OrthoDB" id="1716531at2759"/>
<evidence type="ECO:0000256" key="3">
    <source>
        <dbReference type="ARBA" id="ARBA00022692"/>
    </source>
</evidence>
<evidence type="ECO:0000256" key="5">
    <source>
        <dbReference type="ARBA" id="ARBA00022989"/>
    </source>
</evidence>
<keyword evidence="9" id="KW-1185">Reference proteome</keyword>
<keyword evidence="4 7" id="KW-0256">Endoplasmic reticulum</keyword>
<comment type="caution">
    <text evidence="8">The sequence shown here is derived from an EMBL/GenBank/DDBJ whole genome shotgun (WGS) entry which is preliminary data.</text>
</comment>
<comment type="subcellular location">
    <subcellularLocation>
        <location evidence="1 7">Endoplasmic reticulum membrane</location>
        <topology evidence="1 7">Multi-pass membrane protein</topology>
    </subcellularLocation>
</comment>
<dbReference type="PANTHER" id="PTHR11009">
    <property type="entry name" value="DER1-LIKE PROTEIN, DERLIN"/>
    <property type="match status" value="1"/>
</dbReference>
<evidence type="ECO:0000256" key="1">
    <source>
        <dbReference type="ARBA" id="ARBA00004477"/>
    </source>
</evidence>
<keyword evidence="6" id="KW-0472">Membrane</keyword>
<evidence type="ECO:0000256" key="6">
    <source>
        <dbReference type="ARBA" id="ARBA00023136"/>
    </source>
</evidence>
<dbReference type="GO" id="GO:0005789">
    <property type="term" value="C:endoplasmic reticulum membrane"/>
    <property type="evidence" value="ECO:0007669"/>
    <property type="project" value="UniProtKB-SubCell"/>
</dbReference>
<comment type="similarity">
    <text evidence="2 7">Belongs to the derlin family.</text>
</comment>
<sequence>MLQLLSPYKVIFVKEYVTQRLEYDLILGATHTSLPDKHSRNSDSLESSHYSGRSADYAWQLILNTCGLLALNMPLGSMLHFRPLLLSLVTLSARLTPHARTSIFGLITLSHEYLPYALVAMDLVMTGPSAAATSLTGVISGYAWWYLVHNIDAGRPGAEFARAPAWLKGLIRGDGEAVVPGVGRVINAGGERAAAAGRATARAATGAYNWGTGQRLGNN</sequence>
<reference evidence="8 9" key="1">
    <citation type="submission" date="2019-02" db="EMBL/GenBank/DDBJ databases">
        <title>Genome sequencing of the rare red list fungi Phellinidium pouzarii.</title>
        <authorList>
            <person name="Buettner E."/>
            <person name="Kellner H."/>
        </authorList>
    </citation>
    <scope>NUCLEOTIDE SEQUENCE [LARGE SCALE GENOMIC DNA]</scope>
    <source>
        <strain evidence="8 9">DSM 108285</strain>
    </source>
</reference>
<evidence type="ECO:0000256" key="4">
    <source>
        <dbReference type="ARBA" id="ARBA00022824"/>
    </source>
</evidence>
<evidence type="ECO:0000256" key="7">
    <source>
        <dbReference type="RuleBase" id="RU363059"/>
    </source>
</evidence>
<organism evidence="8 9">
    <name type="scientific">Phellinidium pouzarii</name>
    <dbReference type="NCBI Taxonomy" id="167371"/>
    <lineage>
        <taxon>Eukaryota</taxon>
        <taxon>Fungi</taxon>
        <taxon>Dikarya</taxon>
        <taxon>Basidiomycota</taxon>
        <taxon>Agaricomycotina</taxon>
        <taxon>Agaricomycetes</taxon>
        <taxon>Hymenochaetales</taxon>
        <taxon>Hymenochaetaceae</taxon>
        <taxon>Phellinidium</taxon>
    </lineage>
</organism>
<proteinExistence type="inferred from homology"/>
<name>A0A4S4LKX6_9AGAM</name>
<evidence type="ECO:0000313" key="8">
    <source>
        <dbReference type="EMBL" id="THH10630.1"/>
    </source>
</evidence>
<evidence type="ECO:0000313" key="9">
    <source>
        <dbReference type="Proteomes" id="UP000308199"/>
    </source>
</evidence>
<evidence type="ECO:0000256" key="2">
    <source>
        <dbReference type="ARBA" id="ARBA00008917"/>
    </source>
</evidence>
<dbReference type="GO" id="GO:0006950">
    <property type="term" value="P:response to stress"/>
    <property type="evidence" value="ECO:0007669"/>
    <property type="project" value="UniProtKB-ARBA"/>
</dbReference>
<dbReference type="AlphaFoldDB" id="A0A4S4LKX6"/>
<dbReference type="InterPro" id="IPR007599">
    <property type="entry name" value="DER1"/>
</dbReference>
<protein>
    <recommendedName>
        <fullName evidence="7">Derlin</fullName>
    </recommendedName>
</protein>
<keyword evidence="5" id="KW-1133">Transmembrane helix</keyword>
<dbReference type="EMBL" id="SGPK01000031">
    <property type="protein sequence ID" value="THH10630.1"/>
    <property type="molecule type" value="Genomic_DNA"/>
</dbReference>
<dbReference type="Proteomes" id="UP000308199">
    <property type="component" value="Unassembled WGS sequence"/>
</dbReference>
<accession>A0A4S4LKX6</accession>
<dbReference type="Pfam" id="PF04511">
    <property type="entry name" value="DER1"/>
    <property type="match status" value="1"/>
</dbReference>